<dbReference type="PROSITE" id="PS50249">
    <property type="entry name" value="MPN"/>
    <property type="match status" value="1"/>
</dbReference>
<dbReference type="GO" id="GO:0006508">
    <property type="term" value="P:proteolysis"/>
    <property type="evidence" value="ECO:0007669"/>
    <property type="project" value="UniProtKB-KW"/>
</dbReference>
<dbReference type="InterPro" id="IPR001405">
    <property type="entry name" value="UPF0758"/>
</dbReference>
<reference evidence="7" key="2">
    <citation type="submission" date="2021-06" db="EMBL/GenBank/DDBJ databases">
        <authorList>
            <consortium name="NCBI Pathogen Detection Project"/>
        </authorList>
    </citation>
    <scope>NUCLEOTIDE SEQUENCE</scope>
    <source>
        <strain evidence="7">Clostridioides</strain>
    </source>
</reference>
<name>A0A9P3YR41_CLODI</name>
<dbReference type="PANTHER" id="PTHR30471:SF3">
    <property type="entry name" value="UPF0758 PROTEIN YEES-RELATED"/>
    <property type="match status" value="1"/>
</dbReference>
<organism evidence="7 8">
    <name type="scientific">Clostridioides difficile</name>
    <name type="common">Peptoclostridium difficile</name>
    <dbReference type="NCBI Taxonomy" id="1496"/>
    <lineage>
        <taxon>Bacteria</taxon>
        <taxon>Bacillati</taxon>
        <taxon>Bacillota</taxon>
        <taxon>Clostridia</taxon>
        <taxon>Peptostreptococcales</taxon>
        <taxon>Peptostreptococcaceae</taxon>
        <taxon>Clostridioides</taxon>
    </lineage>
</organism>
<dbReference type="AlphaFoldDB" id="A0A9P3YR41"/>
<gene>
    <name evidence="7" type="ORF">KRQ00_001880</name>
</gene>
<comment type="caution">
    <text evidence="7">The sequence shown here is derived from an EMBL/GenBank/DDBJ whole genome shotgun (WGS) entry which is preliminary data.</text>
</comment>
<dbReference type="InterPro" id="IPR037518">
    <property type="entry name" value="MPN"/>
</dbReference>
<evidence type="ECO:0000256" key="4">
    <source>
        <dbReference type="ARBA" id="ARBA00022801"/>
    </source>
</evidence>
<dbReference type="PANTHER" id="PTHR30471">
    <property type="entry name" value="DNA REPAIR PROTEIN RADC"/>
    <property type="match status" value="1"/>
</dbReference>
<dbReference type="InterPro" id="IPR020891">
    <property type="entry name" value="UPF0758_CS"/>
</dbReference>
<dbReference type="PROSITE" id="PS01302">
    <property type="entry name" value="UPF0758"/>
    <property type="match status" value="1"/>
</dbReference>
<dbReference type="InterPro" id="IPR025657">
    <property type="entry name" value="RadC_JAB"/>
</dbReference>
<keyword evidence="6" id="KW-0482">Metalloprotease</keyword>
<keyword evidence="2" id="KW-0645">Protease</keyword>
<keyword evidence="3" id="KW-0479">Metal-binding</keyword>
<dbReference type="CDD" id="cd08071">
    <property type="entry name" value="MPN_DUF2466"/>
    <property type="match status" value="1"/>
</dbReference>
<dbReference type="EMBL" id="DAEQIJ010000007">
    <property type="protein sequence ID" value="HBH2620118.1"/>
    <property type="molecule type" value="Genomic_DNA"/>
</dbReference>
<dbReference type="Proteomes" id="UP000879542">
    <property type="component" value="Unassembled WGS sequence"/>
</dbReference>
<evidence type="ECO:0000313" key="8">
    <source>
        <dbReference type="Proteomes" id="UP000879542"/>
    </source>
</evidence>
<evidence type="ECO:0000256" key="5">
    <source>
        <dbReference type="ARBA" id="ARBA00022833"/>
    </source>
</evidence>
<dbReference type="Pfam" id="PF04002">
    <property type="entry name" value="RadC"/>
    <property type="match status" value="1"/>
</dbReference>
<dbReference type="GO" id="GO:0046872">
    <property type="term" value="F:metal ion binding"/>
    <property type="evidence" value="ECO:0007669"/>
    <property type="project" value="UniProtKB-KW"/>
</dbReference>
<accession>A0A9P3YR41</accession>
<sequence length="153" mass="17402">MDKKKIPAKRVDIVSLKLVKESSVLYETRKISNPYDAYRLVKNFLVDSDREKFVVVCLDTKNQPVSIEIVSIGTVNSAMVHPREVFKVAVLSNASKIICFHNHPSGNTNFSKEDEVITKRLQKCGEILGIELVDHIVVGDDDKYFSFKENFKI</sequence>
<keyword evidence="5" id="KW-0862">Zinc</keyword>
<dbReference type="GO" id="GO:0008237">
    <property type="term" value="F:metallopeptidase activity"/>
    <property type="evidence" value="ECO:0007669"/>
    <property type="project" value="UniProtKB-KW"/>
</dbReference>
<keyword evidence="4" id="KW-0378">Hydrolase</keyword>
<dbReference type="RefSeq" id="WP_003427593.1">
    <property type="nucleotide sequence ID" value="NZ_AP025558.1"/>
</dbReference>
<evidence type="ECO:0000256" key="2">
    <source>
        <dbReference type="ARBA" id="ARBA00022670"/>
    </source>
</evidence>
<protein>
    <submittedName>
        <fullName evidence="7">DNA repair protein RadC</fullName>
    </submittedName>
</protein>
<evidence type="ECO:0000256" key="1">
    <source>
        <dbReference type="ARBA" id="ARBA00010243"/>
    </source>
</evidence>
<evidence type="ECO:0000313" key="7">
    <source>
        <dbReference type="EMBL" id="HBH2620118.1"/>
    </source>
</evidence>
<evidence type="ECO:0000256" key="3">
    <source>
        <dbReference type="ARBA" id="ARBA00022723"/>
    </source>
</evidence>
<reference evidence="7" key="1">
    <citation type="journal article" date="2018" name="Genome Biol.">
        <title>SKESA: strategic k-mer extension for scrupulous assemblies.</title>
        <authorList>
            <person name="Souvorov A."/>
            <person name="Agarwala R."/>
            <person name="Lipman D.J."/>
        </authorList>
    </citation>
    <scope>NUCLEOTIDE SEQUENCE</scope>
    <source>
        <strain evidence="7">Clostridioides</strain>
    </source>
</reference>
<proteinExistence type="inferred from homology"/>
<evidence type="ECO:0000256" key="6">
    <source>
        <dbReference type="ARBA" id="ARBA00023049"/>
    </source>
</evidence>
<dbReference type="Gene3D" id="3.40.140.10">
    <property type="entry name" value="Cytidine Deaminase, domain 2"/>
    <property type="match status" value="1"/>
</dbReference>
<comment type="similarity">
    <text evidence="1">Belongs to the UPF0758 family.</text>
</comment>